<dbReference type="PANTHER" id="PTHR15382">
    <property type="entry name" value="CTG4A-RELATED"/>
    <property type="match status" value="1"/>
</dbReference>
<comment type="similarity">
    <text evidence="1">Belongs to the canopy family.</text>
</comment>
<dbReference type="InterPro" id="IPR021852">
    <property type="entry name" value="DUF3456"/>
</dbReference>
<reference evidence="4" key="1">
    <citation type="submission" date="2020-10" db="EMBL/GenBank/DDBJ databases">
        <authorList>
            <person name="Kikuchi T."/>
        </authorList>
    </citation>
    <scope>NUCLEOTIDE SEQUENCE</scope>
    <source>
        <strain evidence="4">NKZ352</strain>
    </source>
</reference>
<keyword evidence="5" id="KW-1185">Reference proteome</keyword>
<protein>
    <recommendedName>
        <fullName evidence="3">DUF3456 domain-containing protein</fullName>
    </recommendedName>
</protein>
<evidence type="ECO:0000313" key="4">
    <source>
        <dbReference type="EMBL" id="CAD6187322.1"/>
    </source>
</evidence>
<accession>A0A8S1GWP1</accession>
<proteinExistence type="inferred from homology"/>
<dbReference type="OrthoDB" id="10257739at2759"/>
<sequence length="209" mass="24336">MTPNPMFLLKAHAHLSQAFADEINTDSEFNPTKCEICSIVSDELENALSRVYSKTSSNFIDAVDGFCNVMNQYKIHKEKKGVERFSKEQSKTLNTIKELKERGVQVELGMPFEMFEQPSAEITQIKQGCEGMLEQYEDQLENWFLRSGKDIKWMLEKPSERPRPRVFFGERPGAKPSMKMFWRFMLVFAHLRRRLLCHDAFRLCVGITP</sequence>
<keyword evidence="2" id="KW-0732">Signal</keyword>
<evidence type="ECO:0000313" key="5">
    <source>
        <dbReference type="Proteomes" id="UP000835052"/>
    </source>
</evidence>
<evidence type="ECO:0000256" key="2">
    <source>
        <dbReference type="ARBA" id="ARBA00022729"/>
    </source>
</evidence>
<feature type="domain" description="DUF3456" evidence="3">
    <location>
        <begin position="52"/>
        <end position="148"/>
    </location>
</feature>
<dbReference type="Pfam" id="PF11938">
    <property type="entry name" value="DUF3456"/>
    <property type="match status" value="1"/>
</dbReference>
<organism evidence="4 5">
    <name type="scientific">Caenorhabditis auriculariae</name>
    <dbReference type="NCBI Taxonomy" id="2777116"/>
    <lineage>
        <taxon>Eukaryota</taxon>
        <taxon>Metazoa</taxon>
        <taxon>Ecdysozoa</taxon>
        <taxon>Nematoda</taxon>
        <taxon>Chromadorea</taxon>
        <taxon>Rhabditida</taxon>
        <taxon>Rhabditina</taxon>
        <taxon>Rhabditomorpha</taxon>
        <taxon>Rhabditoidea</taxon>
        <taxon>Rhabditidae</taxon>
        <taxon>Peloderinae</taxon>
        <taxon>Caenorhabditis</taxon>
    </lineage>
</organism>
<name>A0A8S1GWP1_9PELO</name>
<dbReference type="PANTHER" id="PTHR15382:SF8">
    <property type="entry name" value="CANOPY B"/>
    <property type="match status" value="1"/>
</dbReference>
<evidence type="ECO:0000256" key="1">
    <source>
        <dbReference type="ARBA" id="ARBA00007285"/>
    </source>
</evidence>
<evidence type="ECO:0000259" key="3">
    <source>
        <dbReference type="Pfam" id="PF11938"/>
    </source>
</evidence>
<gene>
    <name evidence="4" type="ORF">CAUJ_LOCUS3241</name>
</gene>
<comment type="caution">
    <text evidence="4">The sequence shown here is derived from an EMBL/GenBank/DDBJ whole genome shotgun (WGS) entry which is preliminary data.</text>
</comment>
<dbReference type="AlphaFoldDB" id="A0A8S1GWP1"/>
<dbReference type="EMBL" id="CAJGYM010000006">
    <property type="protein sequence ID" value="CAD6187322.1"/>
    <property type="molecule type" value="Genomic_DNA"/>
</dbReference>
<dbReference type="Proteomes" id="UP000835052">
    <property type="component" value="Unassembled WGS sequence"/>
</dbReference>